<evidence type="ECO:0000256" key="1">
    <source>
        <dbReference type="SAM" id="MobiDB-lite"/>
    </source>
</evidence>
<feature type="compositionally biased region" description="Low complexity" evidence="1">
    <location>
        <begin position="405"/>
        <end position="427"/>
    </location>
</feature>
<protein>
    <submittedName>
        <fullName evidence="3">Uncharacterized protein</fullName>
    </submittedName>
</protein>
<organism evidence="3">
    <name type="scientific">uncultured Anaerotruncus sp</name>
    <dbReference type="NCBI Taxonomy" id="905011"/>
    <lineage>
        <taxon>Bacteria</taxon>
        <taxon>Bacillati</taxon>
        <taxon>Bacillota</taxon>
        <taxon>Clostridia</taxon>
        <taxon>Eubacteriales</taxon>
        <taxon>Oscillospiraceae</taxon>
        <taxon>Anaerotruncus</taxon>
        <taxon>environmental samples</taxon>
    </lineage>
</organism>
<sequence>MKKSLALILAAMMVAGTASVAFAVEPSDVRMGDQVYVWDTDESAYIAKDKDGTVEYGDKIAFELTDEAGTAVITDSDEVKNLKAYPEYKVGEGLVAEKPTIVYKKVYTAPVAEKSHYELKNDPGVVTIGGTSGLAKILHDADSSLDGKKIKLPSVIATLTDEEIVKALGLTGENISEVLASSAAKAALLTHIKAEGTYNKVVDTPEVKGGKAYRYVIELQLKDSTSTASKDFFGEMYVGRTSNGAKDERALSFNLTVSNDKDDQTDADYFEVKGKENWVIDFDDSDVCDIEFMSENGNTSYALFTVDASGQGKENVGFSVKYNSEIAAKYPEANLEFIKFTATPTFNRTGELWIYADEDSYIYEVTADGLKEIKNAEYDESAEAWYIKTRTLKSYVTSDVELDVTASSSSSEDASSSGTSSSNPSTGGTDGTTGGNPGDKYNPNTGR</sequence>
<proteinExistence type="predicted"/>
<name>A0A6N2TKT2_9FIRM</name>
<keyword evidence="2" id="KW-0732">Signal</keyword>
<feature type="compositionally biased region" description="Gly residues" evidence="1">
    <location>
        <begin position="428"/>
        <end position="437"/>
    </location>
</feature>
<dbReference type="EMBL" id="CACRSL010000003">
    <property type="protein sequence ID" value="VYT04651.1"/>
    <property type="molecule type" value="Genomic_DNA"/>
</dbReference>
<feature type="chain" id="PRO_5027060546" evidence="2">
    <location>
        <begin position="24"/>
        <end position="447"/>
    </location>
</feature>
<evidence type="ECO:0000256" key="2">
    <source>
        <dbReference type="SAM" id="SignalP"/>
    </source>
</evidence>
<evidence type="ECO:0000313" key="3">
    <source>
        <dbReference type="EMBL" id="VYT04651.1"/>
    </source>
</evidence>
<gene>
    <name evidence="3" type="ORF">AULFYP135_01422</name>
</gene>
<reference evidence="3" key="1">
    <citation type="submission" date="2019-11" db="EMBL/GenBank/DDBJ databases">
        <authorList>
            <person name="Feng L."/>
        </authorList>
    </citation>
    <scope>NUCLEOTIDE SEQUENCE</scope>
    <source>
        <strain evidence="3">AundefinedLFYP135</strain>
    </source>
</reference>
<feature type="region of interest" description="Disordered" evidence="1">
    <location>
        <begin position="403"/>
        <end position="447"/>
    </location>
</feature>
<accession>A0A6N2TKT2</accession>
<feature type="signal peptide" evidence="2">
    <location>
        <begin position="1"/>
        <end position="23"/>
    </location>
</feature>
<dbReference type="AlphaFoldDB" id="A0A6N2TKT2"/>